<proteinExistence type="inferred from homology"/>
<keyword evidence="5" id="KW-1185">Reference proteome</keyword>
<protein>
    <submittedName>
        <fullName evidence="4">Uncharacterized protein</fullName>
    </submittedName>
</protein>
<feature type="compositionally biased region" description="Low complexity" evidence="3">
    <location>
        <begin position="28"/>
        <end position="37"/>
    </location>
</feature>
<evidence type="ECO:0000256" key="2">
    <source>
        <dbReference type="ARBA" id="ARBA00022729"/>
    </source>
</evidence>
<gene>
    <name evidence="4" type="primary">ga00055</name>
    <name evidence="4" type="ORF">PR202_ga00055</name>
</gene>
<reference evidence="4" key="1">
    <citation type="journal article" date="2018" name="DNA Res.">
        <title>Multiple hybrid de novo genome assembly of finger millet, an orphan allotetraploid crop.</title>
        <authorList>
            <person name="Hatakeyama M."/>
            <person name="Aluri S."/>
            <person name="Balachadran M.T."/>
            <person name="Sivarajan S.R."/>
            <person name="Patrignani A."/>
            <person name="Gruter S."/>
            <person name="Poveda L."/>
            <person name="Shimizu-Inatsugi R."/>
            <person name="Baeten J."/>
            <person name="Francoijs K.J."/>
            <person name="Nataraja K.N."/>
            <person name="Reddy Y.A.N."/>
            <person name="Phadnis S."/>
            <person name="Ravikumar R.L."/>
            <person name="Schlapbach R."/>
            <person name="Sreeman S.M."/>
            <person name="Shimizu K.K."/>
        </authorList>
    </citation>
    <scope>NUCLEOTIDE SEQUENCE</scope>
</reference>
<dbReference type="EMBL" id="BQKI01000001">
    <property type="protein sequence ID" value="GJM84391.1"/>
    <property type="molecule type" value="Genomic_DNA"/>
</dbReference>
<accession>A0AAV5BAS2</accession>
<dbReference type="Gene3D" id="2.60.40.2310">
    <property type="match status" value="1"/>
</dbReference>
<name>A0AAV5BAS2_ELECO</name>
<evidence type="ECO:0000256" key="1">
    <source>
        <dbReference type="ARBA" id="ARBA00011073"/>
    </source>
</evidence>
<dbReference type="AlphaFoldDB" id="A0AAV5BAS2"/>
<comment type="caution">
    <text evidence="4">The sequence shown here is derived from an EMBL/GenBank/DDBJ whole genome shotgun (WGS) entry which is preliminary data.</text>
</comment>
<dbReference type="PANTHER" id="PTHR10795">
    <property type="entry name" value="PROPROTEIN CONVERTASE SUBTILISIN/KEXIN"/>
    <property type="match status" value="1"/>
</dbReference>
<reference evidence="4" key="2">
    <citation type="submission" date="2021-12" db="EMBL/GenBank/DDBJ databases">
        <title>Resequencing data analysis of finger millet.</title>
        <authorList>
            <person name="Hatakeyama M."/>
            <person name="Aluri S."/>
            <person name="Balachadran M.T."/>
            <person name="Sivarajan S.R."/>
            <person name="Poveda L."/>
            <person name="Shimizu-Inatsugi R."/>
            <person name="Schlapbach R."/>
            <person name="Sreeman S.M."/>
            <person name="Shimizu K.K."/>
        </authorList>
    </citation>
    <scope>NUCLEOTIDE SEQUENCE</scope>
</reference>
<evidence type="ECO:0000313" key="4">
    <source>
        <dbReference type="EMBL" id="GJM84391.1"/>
    </source>
</evidence>
<evidence type="ECO:0000313" key="5">
    <source>
        <dbReference type="Proteomes" id="UP001054889"/>
    </source>
</evidence>
<keyword evidence="2" id="KW-0732">Signal</keyword>
<dbReference type="InterPro" id="IPR045051">
    <property type="entry name" value="SBT"/>
</dbReference>
<organism evidence="4 5">
    <name type="scientific">Eleusine coracana subsp. coracana</name>
    <dbReference type="NCBI Taxonomy" id="191504"/>
    <lineage>
        <taxon>Eukaryota</taxon>
        <taxon>Viridiplantae</taxon>
        <taxon>Streptophyta</taxon>
        <taxon>Embryophyta</taxon>
        <taxon>Tracheophyta</taxon>
        <taxon>Spermatophyta</taxon>
        <taxon>Magnoliopsida</taxon>
        <taxon>Liliopsida</taxon>
        <taxon>Poales</taxon>
        <taxon>Poaceae</taxon>
        <taxon>PACMAD clade</taxon>
        <taxon>Chloridoideae</taxon>
        <taxon>Cynodonteae</taxon>
        <taxon>Eleusininae</taxon>
        <taxon>Eleusine</taxon>
    </lineage>
</organism>
<feature type="region of interest" description="Disordered" evidence="3">
    <location>
        <begin position="1"/>
        <end position="37"/>
    </location>
</feature>
<evidence type="ECO:0000256" key="3">
    <source>
        <dbReference type="SAM" id="MobiDB-lite"/>
    </source>
</evidence>
<dbReference type="Proteomes" id="UP001054889">
    <property type="component" value="Unassembled WGS sequence"/>
</dbReference>
<feature type="compositionally biased region" description="Basic and acidic residues" evidence="3">
    <location>
        <begin position="1"/>
        <end position="17"/>
    </location>
</feature>
<sequence length="168" mass="18703">MDETVESRSPLDVDGHSSHTRPPPPRAPRFCTPPSSRAWPRARARTLMTTAYNKDSAGEVIRDMATGKAFTSFVRGAGHVDSNRALERRPGVRPPPEDYVSFLCALGYSDKRIALFTRDDGSETNCSACIDSVGDFNYPAFSVVFHSQRRVLRNVGRNFRSSKSLSRH</sequence>
<comment type="similarity">
    <text evidence="1">Belongs to the peptidase S8 family.</text>
</comment>